<keyword evidence="2" id="KW-1185">Reference proteome</keyword>
<dbReference type="Proteomes" id="UP000465360">
    <property type="component" value="Unassembled WGS sequence"/>
</dbReference>
<evidence type="ECO:0000313" key="2">
    <source>
        <dbReference type="Proteomes" id="UP000465360"/>
    </source>
</evidence>
<dbReference type="EMBL" id="BLKZ01000001">
    <property type="protein sequence ID" value="GFG91442.1"/>
    <property type="molecule type" value="Genomic_DNA"/>
</dbReference>
<name>A0A7I9YSD4_MYCBU</name>
<reference evidence="1 2" key="1">
    <citation type="journal article" date="2019" name="Emerg. Microbes Infect.">
        <title>Comprehensive subspecies identification of 175 nontuberculous mycobacteria species based on 7547 genomic profiles.</title>
        <authorList>
            <person name="Matsumoto Y."/>
            <person name="Kinjo T."/>
            <person name="Motooka D."/>
            <person name="Nabeya D."/>
            <person name="Jung N."/>
            <person name="Uechi K."/>
            <person name="Horii T."/>
            <person name="Iida T."/>
            <person name="Fujita J."/>
            <person name="Nakamura S."/>
        </authorList>
    </citation>
    <scope>NUCLEOTIDE SEQUENCE [LARGE SCALE GENOMIC DNA]</scope>
    <source>
        <strain evidence="1 2">JCM 30725</strain>
    </source>
</reference>
<protein>
    <recommendedName>
        <fullName evidence="3">Transposase</fullName>
    </recommendedName>
</protein>
<dbReference type="AlphaFoldDB" id="A0A7I9YSD4"/>
<sequence>MSRTWLARCWPVQSGLTLRPVTKLADGSCLSVLPTTSERQRIRRHQARGLSTVPQGPVVRVIDYDVADRDTDNRSPIRLITTIVDPERVSAAELAAAYHQRWEFESILAENKPANAAVTGCCLHTAPTWCARRFGHCSYPLRDPRPDV</sequence>
<accession>A0A7I9YSD4</accession>
<evidence type="ECO:0000313" key="1">
    <source>
        <dbReference type="EMBL" id="GFG91442.1"/>
    </source>
</evidence>
<evidence type="ECO:0008006" key="3">
    <source>
        <dbReference type="Google" id="ProtNLM"/>
    </source>
</evidence>
<gene>
    <name evidence="1" type="ORF">MBOU_34840</name>
</gene>
<proteinExistence type="predicted"/>
<comment type="caution">
    <text evidence="1">The sequence shown here is derived from an EMBL/GenBank/DDBJ whole genome shotgun (WGS) entry which is preliminary data.</text>
</comment>
<organism evidence="1 2">
    <name type="scientific">Mycobacterium bourgelatii</name>
    <dbReference type="NCBI Taxonomy" id="1273442"/>
    <lineage>
        <taxon>Bacteria</taxon>
        <taxon>Bacillati</taxon>
        <taxon>Actinomycetota</taxon>
        <taxon>Actinomycetes</taxon>
        <taxon>Mycobacteriales</taxon>
        <taxon>Mycobacteriaceae</taxon>
        <taxon>Mycobacterium</taxon>
    </lineage>
</organism>
<dbReference type="RefSeq" id="WP_163714556.1">
    <property type="nucleotide sequence ID" value="NZ_BLKZ01000001.1"/>
</dbReference>